<dbReference type="WBParaSite" id="L893_g1187.t1">
    <property type="protein sequence ID" value="L893_g1187.t1"/>
    <property type="gene ID" value="L893_g1187"/>
</dbReference>
<accession>A0A1I7Y2S3</accession>
<organism evidence="2 3">
    <name type="scientific">Steinernema glaseri</name>
    <dbReference type="NCBI Taxonomy" id="37863"/>
    <lineage>
        <taxon>Eukaryota</taxon>
        <taxon>Metazoa</taxon>
        <taxon>Ecdysozoa</taxon>
        <taxon>Nematoda</taxon>
        <taxon>Chromadorea</taxon>
        <taxon>Rhabditida</taxon>
        <taxon>Tylenchina</taxon>
        <taxon>Panagrolaimomorpha</taxon>
        <taxon>Strongyloidoidea</taxon>
        <taxon>Steinernematidae</taxon>
        <taxon>Steinernema</taxon>
    </lineage>
</organism>
<proteinExistence type="predicted"/>
<dbReference type="AlphaFoldDB" id="A0A1I7Y2S3"/>
<feature type="region of interest" description="Disordered" evidence="1">
    <location>
        <begin position="1"/>
        <end position="34"/>
    </location>
</feature>
<name>A0A1I7Y2S3_9BILA</name>
<sequence>DTKKQPKQAFFQPSRRRDPPTGSQNGMRNVFRNDTISKRYDQLIPSPVSVRGSWKAKGKDLIEQKERI</sequence>
<evidence type="ECO:0000313" key="3">
    <source>
        <dbReference type="WBParaSite" id="L893_g1187.t1"/>
    </source>
</evidence>
<reference evidence="3" key="1">
    <citation type="submission" date="2016-11" db="UniProtKB">
        <authorList>
            <consortium name="WormBaseParasite"/>
        </authorList>
    </citation>
    <scope>IDENTIFICATION</scope>
</reference>
<keyword evidence="2" id="KW-1185">Reference proteome</keyword>
<dbReference type="Proteomes" id="UP000095287">
    <property type="component" value="Unplaced"/>
</dbReference>
<protein>
    <submittedName>
        <fullName evidence="3">SKIP_SNW domain-containing protein</fullName>
    </submittedName>
</protein>
<evidence type="ECO:0000256" key="1">
    <source>
        <dbReference type="SAM" id="MobiDB-lite"/>
    </source>
</evidence>
<evidence type="ECO:0000313" key="2">
    <source>
        <dbReference type="Proteomes" id="UP000095287"/>
    </source>
</evidence>